<name>A0A6M4PF53_9ACTN</name>
<sequence length="122" mass="13642">MAKVTQEPRQTSTEAPADTELIADAVSTILALSLSTSTRKAIDEWTVRIVGHLALLLSEDLGAEQDDEVMAMYRASYYLLDLSRRPRESTPAYEAFNYLREVAIRTRGLLTVYMRKNGISAT</sequence>
<organism evidence="1 2">
    <name type="scientific">Streptomyces argyrophylli</name>
    <dbReference type="NCBI Taxonomy" id="2726118"/>
    <lineage>
        <taxon>Bacteria</taxon>
        <taxon>Bacillati</taxon>
        <taxon>Actinomycetota</taxon>
        <taxon>Actinomycetes</taxon>
        <taxon>Kitasatosporales</taxon>
        <taxon>Streptomycetaceae</taxon>
        <taxon>Streptomyces</taxon>
    </lineage>
</organism>
<accession>A0A6M4PF53</accession>
<reference evidence="1 2" key="1">
    <citation type="submission" date="2020-05" db="EMBL/GenBank/DDBJ databases">
        <authorList>
            <person name="Li K."/>
        </authorList>
    </citation>
    <scope>NUCLEOTIDE SEQUENCE [LARGE SCALE GENOMIC DNA]</scope>
    <source>
        <strain evidence="2">jing01</strain>
    </source>
</reference>
<dbReference type="RefSeq" id="WP_171151310.1">
    <property type="nucleotide sequence ID" value="NZ_CP053189.1"/>
</dbReference>
<dbReference type="Proteomes" id="UP000502641">
    <property type="component" value="Chromosome"/>
</dbReference>
<dbReference type="AlphaFoldDB" id="A0A6M4PF53"/>
<evidence type="ECO:0000313" key="2">
    <source>
        <dbReference type="Proteomes" id="UP000502641"/>
    </source>
</evidence>
<proteinExistence type="predicted"/>
<dbReference type="KEGG" id="sarg:HKX69_06020"/>
<gene>
    <name evidence="1" type="ORF">HKX69_06020</name>
</gene>
<dbReference type="EMBL" id="CP053189">
    <property type="protein sequence ID" value="QJS09129.1"/>
    <property type="molecule type" value="Genomic_DNA"/>
</dbReference>
<evidence type="ECO:0000313" key="1">
    <source>
        <dbReference type="EMBL" id="QJS09129.1"/>
    </source>
</evidence>
<keyword evidence="2" id="KW-1185">Reference proteome</keyword>
<protein>
    <submittedName>
        <fullName evidence="1">Uncharacterized protein</fullName>
    </submittedName>
</protein>